<dbReference type="OrthoDB" id="1673646at2"/>
<feature type="domain" description="EAL" evidence="1">
    <location>
        <begin position="26"/>
        <end position="281"/>
    </location>
</feature>
<evidence type="ECO:0000313" key="3">
    <source>
        <dbReference type="EMBL" id="PNM77742.1"/>
    </source>
</evidence>
<organism evidence="4 6">
    <name type="scientific">Vibrio vulnificus</name>
    <dbReference type="NCBI Taxonomy" id="672"/>
    <lineage>
        <taxon>Bacteria</taxon>
        <taxon>Pseudomonadati</taxon>
        <taxon>Pseudomonadota</taxon>
        <taxon>Gammaproteobacteria</taxon>
        <taxon>Vibrionales</taxon>
        <taxon>Vibrionaceae</taxon>
        <taxon>Vibrio</taxon>
    </lineage>
</organism>
<protein>
    <submittedName>
        <fullName evidence="4">EAL domain-containing protein</fullName>
    </submittedName>
</protein>
<dbReference type="PROSITE" id="PS50883">
    <property type="entry name" value="EAL"/>
    <property type="match status" value="1"/>
</dbReference>
<dbReference type="Proteomes" id="UP000237466">
    <property type="component" value="Unassembled WGS sequence"/>
</dbReference>
<evidence type="ECO:0000313" key="2">
    <source>
        <dbReference type="EMBL" id="HAS8538660.1"/>
    </source>
</evidence>
<dbReference type="SMART" id="SM00052">
    <property type="entry name" value="EAL"/>
    <property type="match status" value="1"/>
</dbReference>
<dbReference type="EMBL" id="PDGH01000081">
    <property type="protein sequence ID" value="POB48246.1"/>
    <property type="molecule type" value="Genomic_DNA"/>
</dbReference>
<dbReference type="PANTHER" id="PTHR33121:SF76">
    <property type="entry name" value="SIGNALING PROTEIN"/>
    <property type="match status" value="1"/>
</dbReference>
<dbReference type="PANTHER" id="PTHR33121">
    <property type="entry name" value="CYCLIC DI-GMP PHOSPHODIESTERASE PDEF"/>
    <property type="match status" value="1"/>
</dbReference>
<comment type="caution">
    <text evidence="4">The sequence shown here is derived from an EMBL/GenBank/DDBJ whole genome shotgun (WGS) entry which is preliminary data.</text>
</comment>
<dbReference type="Proteomes" id="UP000054370">
    <property type="component" value="Unassembled WGS sequence"/>
</dbReference>
<dbReference type="EMBL" id="DACRBY010000002">
    <property type="protein sequence ID" value="HAS8538660.1"/>
    <property type="molecule type" value="Genomic_DNA"/>
</dbReference>
<keyword evidence="5" id="KW-1185">Reference proteome</keyword>
<reference evidence="2" key="3">
    <citation type="journal article" date="2018" name="Genome Biol.">
        <title>SKESA: strategic k-mer extension for scrupulous assemblies.</title>
        <authorList>
            <person name="Souvorov A."/>
            <person name="Agarwala R."/>
            <person name="Lipman D.J."/>
        </authorList>
    </citation>
    <scope>NUCLEOTIDE SEQUENCE</scope>
    <source>
        <strain evidence="2">BCW_3452</strain>
    </source>
</reference>
<proteinExistence type="predicted"/>
<dbReference type="AlphaFoldDB" id="A0A087JIR3"/>
<evidence type="ECO:0000313" key="4">
    <source>
        <dbReference type="EMBL" id="POB48246.1"/>
    </source>
</evidence>
<dbReference type="Gene3D" id="3.20.20.450">
    <property type="entry name" value="EAL domain"/>
    <property type="match status" value="1"/>
</dbReference>
<dbReference type="EMBL" id="LOSH02000001">
    <property type="protein sequence ID" value="PNM77742.1"/>
    <property type="molecule type" value="Genomic_DNA"/>
</dbReference>
<reference evidence="3 5" key="1">
    <citation type="submission" date="2017-12" db="EMBL/GenBank/DDBJ databases">
        <title>FDA dAtabase for Regulatory Grade micrObial Sequences (FDA-ARGOS): Supporting development and validation of Infectious Disease Dx tests.</title>
        <authorList>
            <person name="Hoffmann M."/>
            <person name="Allard M."/>
            <person name="Evans P."/>
            <person name="Brown E."/>
            <person name="Tallon L.J."/>
            <person name="Sadzewicz L."/>
            <person name="Sengamalay N."/>
            <person name="Ott S."/>
            <person name="Godinez A."/>
            <person name="Nagaraj S."/>
            <person name="Vavikolanu K."/>
            <person name="Aluvathingal J."/>
            <person name="Nadendla S."/>
            <person name="Hobson J."/>
            <person name="Sichtig H."/>
        </authorList>
    </citation>
    <scope>NUCLEOTIDE SEQUENCE [LARGE SCALE GENOMIC DNA]</scope>
    <source>
        <strain evidence="5">ATCC 29307</strain>
        <strain evidence="3">FDAARGOS_118</strain>
    </source>
</reference>
<evidence type="ECO:0000313" key="5">
    <source>
        <dbReference type="Proteomes" id="UP000054370"/>
    </source>
</evidence>
<dbReference type="Proteomes" id="UP000863257">
    <property type="component" value="Unassembled WGS sequence"/>
</dbReference>
<dbReference type="CDD" id="cd01948">
    <property type="entry name" value="EAL"/>
    <property type="match status" value="1"/>
</dbReference>
<sequence>MVGTRSCSTTNSSRKMNTLTAEKLNEYIFSEQGGQFVSRYKEMTLRSVFQPIYKKDLTVVGLEALVRIQCDDGSIIRPDHFFHSDEISPIDKLNVERLSRIMHIRNFAQSSYRDKKLFLNVLPHAVERLALEELSYHFLLKTIREVDLCPEQIVMELIEIKVNCEQELQCATRSLSKNGFWWAIDDFGIAASTQERTRNILPNIIKLDRSLLQRYEEGDTNLLLCALAFAREMESLTVIEGIETEQQLSLMKLLNLDMYQGYFLAMPQSLEEEPAFSLASFG</sequence>
<accession>A0A087JIR3</accession>
<evidence type="ECO:0000259" key="1">
    <source>
        <dbReference type="PROSITE" id="PS50883"/>
    </source>
</evidence>
<gene>
    <name evidence="3" type="ORF">AL548_003990</name>
    <name evidence="4" type="ORF">CRN52_11005</name>
    <name evidence="2" type="ORF">I7730_02530</name>
</gene>
<name>A0A087JIR3_VIBVL</name>
<dbReference type="InterPro" id="IPR050706">
    <property type="entry name" value="Cyclic-di-GMP_PDE-like"/>
</dbReference>
<dbReference type="Pfam" id="PF00563">
    <property type="entry name" value="EAL"/>
    <property type="match status" value="1"/>
</dbReference>
<dbReference type="SUPFAM" id="SSF141868">
    <property type="entry name" value="EAL domain-like"/>
    <property type="match status" value="1"/>
</dbReference>
<dbReference type="InterPro" id="IPR001633">
    <property type="entry name" value="EAL_dom"/>
</dbReference>
<evidence type="ECO:0000313" key="6">
    <source>
        <dbReference type="Proteomes" id="UP000237466"/>
    </source>
</evidence>
<dbReference type="InterPro" id="IPR035919">
    <property type="entry name" value="EAL_sf"/>
</dbReference>
<reference evidence="2" key="4">
    <citation type="submission" date="2019-01" db="EMBL/GenBank/DDBJ databases">
        <authorList>
            <consortium name="NCBI Pathogen Detection Project"/>
        </authorList>
    </citation>
    <scope>NUCLEOTIDE SEQUENCE</scope>
    <source>
        <strain evidence="2">BCW_3452</strain>
    </source>
</reference>
<dbReference type="GO" id="GO:0071111">
    <property type="term" value="F:cyclic-guanylate-specific phosphodiesterase activity"/>
    <property type="evidence" value="ECO:0007669"/>
    <property type="project" value="InterPro"/>
</dbReference>
<reference evidence="4 6" key="2">
    <citation type="journal article" date="2018" name="Front. Microbiol.">
        <title>Phylogeny of Vibrio vulnificus from the Analysis of the Core-Genome: Implications for Intra-Species Taxonomy.</title>
        <authorList>
            <person name="Roig F.J."/>
            <person name="Gonzalez-Candelas F."/>
            <person name="Sanjuan E."/>
            <person name="Fouz B."/>
            <person name="Feil E.J."/>
            <person name="Llorens C."/>
            <person name="Baker-Austin C."/>
            <person name="Oliver J.D."/>
            <person name="Danin-Poleg Y."/>
            <person name="Gibas C.J."/>
            <person name="Kashi Y."/>
            <person name="Gulig P.A."/>
            <person name="Morrison S.S."/>
            <person name="Amaro C."/>
        </authorList>
    </citation>
    <scope>NUCLEOTIDE SEQUENCE [LARGE SCALE GENOMIC DNA]</scope>
    <source>
        <strain evidence="4 6">CECT4608</strain>
    </source>
</reference>